<dbReference type="GO" id="GO:0003677">
    <property type="term" value="F:DNA binding"/>
    <property type="evidence" value="ECO:0007669"/>
    <property type="project" value="UniProtKB-UniRule"/>
</dbReference>
<feature type="domain" description="Core-binding (CB)" evidence="6">
    <location>
        <begin position="68"/>
        <end position="151"/>
    </location>
</feature>
<dbReference type="PROSITE" id="PS51898">
    <property type="entry name" value="TYR_RECOMBINASE"/>
    <property type="match status" value="1"/>
</dbReference>
<dbReference type="GO" id="GO:0015074">
    <property type="term" value="P:DNA integration"/>
    <property type="evidence" value="ECO:0007669"/>
    <property type="project" value="UniProtKB-KW"/>
</dbReference>
<evidence type="ECO:0000256" key="1">
    <source>
        <dbReference type="ARBA" id="ARBA00022908"/>
    </source>
</evidence>
<evidence type="ECO:0000256" key="2">
    <source>
        <dbReference type="ARBA" id="ARBA00023125"/>
    </source>
</evidence>
<dbReference type="Proteomes" id="UP000004221">
    <property type="component" value="Unassembled WGS sequence"/>
</dbReference>
<evidence type="ECO:0000313" key="7">
    <source>
        <dbReference type="EMBL" id="CCF85557.1"/>
    </source>
</evidence>
<protein>
    <submittedName>
        <fullName evidence="7">Phage integrase</fullName>
    </submittedName>
</protein>
<dbReference type="PROSITE" id="PS51900">
    <property type="entry name" value="CB"/>
    <property type="match status" value="1"/>
</dbReference>
<dbReference type="RefSeq" id="WP_008480547.1">
    <property type="nucleotide sequence ID" value="NZ_CAGS01000464.1"/>
</dbReference>
<dbReference type="Pfam" id="PF14659">
    <property type="entry name" value="Phage_int_SAM_3"/>
    <property type="match status" value="1"/>
</dbReference>
<dbReference type="SUPFAM" id="SSF56349">
    <property type="entry name" value="DNA breaking-rejoining enzymes"/>
    <property type="match status" value="1"/>
</dbReference>
<dbReference type="PANTHER" id="PTHR30349">
    <property type="entry name" value="PHAGE INTEGRASE-RELATED"/>
    <property type="match status" value="1"/>
</dbReference>
<dbReference type="CDD" id="cd01189">
    <property type="entry name" value="INT_ICEBs1_C_like"/>
    <property type="match status" value="1"/>
</dbReference>
<keyword evidence="8" id="KW-1185">Reference proteome</keyword>
<dbReference type="GO" id="GO:0006310">
    <property type="term" value="P:DNA recombination"/>
    <property type="evidence" value="ECO:0007669"/>
    <property type="project" value="UniProtKB-KW"/>
</dbReference>
<dbReference type="InterPro" id="IPR044068">
    <property type="entry name" value="CB"/>
</dbReference>
<evidence type="ECO:0000259" key="6">
    <source>
        <dbReference type="PROSITE" id="PS51900"/>
    </source>
</evidence>
<dbReference type="EMBL" id="CAGS01000464">
    <property type="protein sequence ID" value="CCF85557.1"/>
    <property type="molecule type" value="Genomic_DNA"/>
</dbReference>
<comment type="caution">
    <text evidence="7">The sequence shown here is derived from an EMBL/GenBank/DDBJ whole genome shotgun (WGS) entry which is preliminary data.</text>
</comment>
<dbReference type="InterPro" id="IPR050090">
    <property type="entry name" value="Tyrosine_recombinase_XerCD"/>
</dbReference>
<dbReference type="InterPro" id="IPR002104">
    <property type="entry name" value="Integrase_catalytic"/>
</dbReference>
<dbReference type="AlphaFoldDB" id="I4ELJ5"/>
<keyword evidence="3" id="KW-0233">DNA recombination</keyword>
<accession>I4ELJ5</accession>
<proteinExistence type="predicted"/>
<evidence type="ECO:0000313" key="8">
    <source>
        <dbReference type="Proteomes" id="UP000004221"/>
    </source>
</evidence>
<dbReference type="InterPro" id="IPR010998">
    <property type="entry name" value="Integrase_recombinase_N"/>
</dbReference>
<evidence type="ECO:0000259" key="5">
    <source>
        <dbReference type="PROSITE" id="PS51898"/>
    </source>
</evidence>
<dbReference type="InterPro" id="IPR004107">
    <property type="entry name" value="Integrase_SAM-like_N"/>
</dbReference>
<dbReference type="InterPro" id="IPR013762">
    <property type="entry name" value="Integrase-like_cat_sf"/>
</dbReference>
<dbReference type="InterPro" id="IPR011010">
    <property type="entry name" value="DNA_brk_join_enz"/>
</dbReference>
<keyword evidence="2 4" id="KW-0238">DNA-binding</keyword>
<reference evidence="7 8" key="1">
    <citation type="journal article" date="2012" name="ISME J.">
        <title>Nitrification expanded: discovery, physiology and genomics of a nitrite-oxidizing bacterium from the phylum Chloroflexi.</title>
        <authorList>
            <person name="Sorokin D.Y."/>
            <person name="Lucker S."/>
            <person name="Vejmelkova D."/>
            <person name="Kostrikina N.A."/>
            <person name="Kleerebezem R."/>
            <person name="Rijpstra W.I."/>
            <person name="Damste J.S."/>
            <person name="Le Paslier D."/>
            <person name="Muyzer G."/>
            <person name="Wagner M."/>
            <person name="van Loosdrecht M.C."/>
            <person name="Daims H."/>
        </authorList>
    </citation>
    <scope>NUCLEOTIDE SEQUENCE [LARGE SCALE GENOMIC DNA]</scope>
    <source>
        <strain evidence="8">none</strain>
    </source>
</reference>
<dbReference type="Gene3D" id="1.10.150.130">
    <property type="match status" value="1"/>
</dbReference>
<feature type="domain" description="Tyr recombinase" evidence="5">
    <location>
        <begin position="172"/>
        <end position="371"/>
    </location>
</feature>
<dbReference type="OrthoDB" id="156970at2"/>
<keyword evidence="1" id="KW-0229">DNA integration</keyword>
<evidence type="ECO:0000256" key="4">
    <source>
        <dbReference type="PROSITE-ProRule" id="PRU01248"/>
    </source>
</evidence>
<name>I4ELJ5_9BACT</name>
<dbReference type="PANTHER" id="PTHR30349:SF91">
    <property type="entry name" value="INTA PROTEIN"/>
    <property type="match status" value="1"/>
</dbReference>
<evidence type="ECO:0000256" key="3">
    <source>
        <dbReference type="ARBA" id="ARBA00023172"/>
    </source>
</evidence>
<sequence length="381" mass="43510">MASRRGHGEGSIYQRDDGRWCASVNLGYVDGKRKRKDIYGKTRKEVAEKLKIALREQQQGLPVAVERQTVGQFFQHWLTTVARHTVRESTWDSYEMRVRRDVLPHLGRKQLAKLTPQDLTDLYSRLLAQGLAPATVQRTHAIIHRALKQAARWGLVGRNVADLVDAPRPAKHEITTLDRTELDRFLMAARGDRFYALYVLAVFSGMREGELLGLRWADVDFDAREVRARRQAGRTKTGMRFSEPKTAKGRRSVALPDLAIDALREHRRSQLEARLATGPEWEDHDLVFPNLKGKPVERQNLARRSFKPILRRTGLPDSIRFHDLRHAHATMLLSAGVHPKVVQERLGHSTIGVTMDIYSHVMPQMQRDAADRLDHLFAAAE</sequence>
<organism evidence="7 8">
    <name type="scientific">Nitrolancea hollandica Lb</name>
    <dbReference type="NCBI Taxonomy" id="1129897"/>
    <lineage>
        <taxon>Bacteria</taxon>
        <taxon>Pseudomonadati</taxon>
        <taxon>Thermomicrobiota</taxon>
        <taxon>Thermomicrobia</taxon>
        <taxon>Sphaerobacterales</taxon>
        <taxon>Sphaerobacterineae</taxon>
        <taxon>Sphaerobacteraceae</taxon>
        <taxon>Nitrolancea</taxon>
    </lineage>
</organism>
<dbReference type="Pfam" id="PF00589">
    <property type="entry name" value="Phage_integrase"/>
    <property type="match status" value="1"/>
</dbReference>
<gene>
    <name evidence="7" type="ORF">NITHO_5160001</name>
</gene>
<dbReference type="Gene3D" id="1.10.443.10">
    <property type="entry name" value="Intergrase catalytic core"/>
    <property type="match status" value="1"/>
</dbReference>